<keyword evidence="8" id="KW-0378">Hydrolase</keyword>
<evidence type="ECO:0000256" key="6">
    <source>
        <dbReference type="ARBA" id="ARBA00024915"/>
    </source>
</evidence>
<dbReference type="InterPro" id="IPR023165">
    <property type="entry name" value="rRNA_Ade_diMease-like_C"/>
</dbReference>
<gene>
    <name evidence="8" type="ORF">R3P38DRAFT_2839985</name>
</gene>
<evidence type="ECO:0000313" key="9">
    <source>
        <dbReference type="Proteomes" id="UP001362999"/>
    </source>
</evidence>
<dbReference type="GO" id="GO:0006391">
    <property type="term" value="P:transcription initiation at mitochondrial promoter"/>
    <property type="evidence" value="ECO:0007669"/>
    <property type="project" value="TreeGrafter"/>
</dbReference>
<organism evidence="8 9">
    <name type="scientific">Favolaschia claudopus</name>
    <dbReference type="NCBI Taxonomy" id="2862362"/>
    <lineage>
        <taxon>Eukaryota</taxon>
        <taxon>Fungi</taxon>
        <taxon>Dikarya</taxon>
        <taxon>Basidiomycota</taxon>
        <taxon>Agaricomycotina</taxon>
        <taxon>Agaricomycetes</taxon>
        <taxon>Agaricomycetidae</taxon>
        <taxon>Agaricales</taxon>
        <taxon>Marasmiineae</taxon>
        <taxon>Mycenaceae</taxon>
        <taxon>Favolaschia</taxon>
    </lineage>
</organism>
<dbReference type="GO" id="GO:0005759">
    <property type="term" value="C:mitochondrial matrix"/>
    <property type="evidence" value="ECO:0007669"/>
    <property type="project" value="TreeGrafter"/>
</dbReference>
<dbReference type="EC" id="2.1.1.-" evidence="7"/>
<dbReference type="GO" id="GO:0000179">
    <property type="term" value="F:rRNA (adenine-N6,N6-)-dimethyltransferase activity"/>
    <property type="evidence" value="ECO:0007669"/>
    <property type="project" value="TreeGrafter"/>
</dbReference>
<dbReference type="Proteomes" id="UP001362999">
    <property type="component" value="Unassembled WGS sequence"/>
</dbReference>
<keyword evidence="2 7" id="KW-0489">Methyltransferase</keyword>
<reference evidence="8 9" key="1">
    <citation type="journal article" date="2024" name="J Genomics">
        <title>Draft genome sequencing and assembly of Favolaschia claudopus CIRM-BRFM 2984 isolated from oak limbs.</title>
        <authorList>
            <person name="Navarro D."/>
            <person name="Drula E."/>
            <person name="Chaduli D."/>
            <person name="Cazenave R."/>
            <person name="Ahrendt S."/>
            <person name="Wang J."/>
            <person name="Lipzen A."/>
            <person name="Daum C."/>
            <person name="Barry K."/>
            <person name="Grigoriev I.V."/>
            <person name="Favel A."/>
            <person name="Rosso M.N."/>
            <person name="Martin F."/>
        </authorList>
    </citation>
    <scope>NUCLEOTIDE SEQUENCE [LARGE SCALE GENOMIC DNA]</scope>
    <source>
        <strain evidence="8 9">CIRM-BRFM 2984</strain>
    </source>
</reference>
<comment type="function">
    <text evidence="6">Mitochondrial transcription factor that confers selective promoter recognition on the core subunit of the yeast mitochondrial RNA polymerase. Interacts with DNA in a non-specific manner.</text>
</comment>
<dbReference type="InterPro" id="IPR029063">
    <property type="entry name" value="SAM-dependent_MTases_sf"/>
</dbReference>
<evidence type="ECO:0000256" key="3">
    <source>
        <dbReference type="ARBA" id="ARBA00022679"/>
    </source>
</evidence>
<comment type="subcellular location">
    <subcellularLocation>
        <location evidence="1">Mitochondrion</location>
    </subcellularLocation>
</comment>
<keyword evidence="7" id="KW-0698">rRNA processing</keyword>
<evidence type="ECO:0000256" key="5">
    <source>
        <dbReference type="ARBA" id="ARBA00022884"/>
    </source>
</evidence>
<dbReference type="SUPFAM" id="SSF53335">
    <property type="entry name" value="S-adenosyl-L-methionine-dependent methyltransferases"/>
    <property type="match status" value="1"/>
</dbReference>
<dbReference type="PANTHER" id="PTHR11727">
    <property type="entry name" value="DIMETHYLADENOSINE TRANSFERASE"/>
    <property type="match status" value="1"/>
</dbReference>
<keyword evidence="3 7" id="KW-0808">Transferase</keyword>
<dbReference type="GO" id="GO:0003723">
    <property type="term" value="F:RNA binding"/>
    <property type="evidence" value="ECO:0007669"/>
    <property type="project" value="UniProtKB-KW"/>
</dbReference>
<comment type="caution">
    <text evidence="8">The sequence shown here is derived from an EMBL/GenBank/DDBJ whole genome shotgun (WGS) entry which is preliminary data.</text>
</comment>
<dbReference type="GO" id="GO:0016787">
    <property type="term" value="F:hydrolase activity"/>
    <property type="evidence" value="ECO:0007669"/>
    <property type="project" value="UniProtKB-KW"/>
</dbReference>
<evidence type="ECO:0000256" key="7">
    <source>
        <dbReference type="RuleBase" id="RU362106"/>
    </source>
</evidence>
<evidence type="ECO:0000256" key="2">
    <source>
        <dbReference type="ARBA" id="ARBA00022603"/>
    </source>
</evidence>
<dbReference type="InterPro" id="IPR001737">
    <property type="entry name" value="KsgA/Erm"/>
</dbReference>
<dbReference type="Pfam" id="PF00398">
    <property type="entry name" value="RrnaAD"/>
    <property type="match status" value="1"/>
</dbReference>
<comment type="similarity">
    <text evidence="7">Belongs to the class I-like SAM-binding methyltransferase superfamily. rRNA adenine N(6)-methyltransferase family.</text>
</comment>
<keyword evidence="9" id="KW-1185">Reference proteome</keyword>
<protein>
    <recommendedName>
        <fullName evidence="7">rRNA adenine N(6)-methyltransferase</fullName>
        <ecNumber evidence="7">2.1.1.-</ecNumber>
    </recommendedName>
</protein>
<dbReference type="Gene3D" id="3.40.50.150">
    <property type="entry name" value="Vaccinia Virus protein VP39"/>
    <property type="match status" value="1"/>
</dbReference>
<name>A0AAW0E052_9AGAR</name>
<keyword evidence="5" id="KW-0694">RNA-binding</keyword>
<sequence length="390" mass="44086">MLCLQHARRKTVAQWYRLYGMRGPKAKETPEAKTQPVIPEDGALPPRPAWRSLFPTAVRPFAFRVTLNNPDTAALVADAFIPKKSVDKVVVEIFPGPGQLTRALLALPRRRIKKLIVLEHADMFLPYLKPLEALDDRITVVPLNGESWASYQKLEEMNLLDDIATVPWNEGVHPQLHFVSHLMSNVYGEQFISQLFRGIPDKQWLFKYGRIPMSVLMSDYIWQRVVGESPAVRCKLSMIAAAVASCQEALPSKKLQPYEKHFHPLPSGLTRALREANMGEARRKAGTPYVALNISPLEHQVIQPGLLDKWDYCLRHLYVNRATAIKQALPYLAPNAVTLLKGTTIDPKKPVRELAIDEWAQLVTAFHNWPFAPEDLSITDTIGIDDEKRG</sequence>
<dbReference type="GO" id="GO:0034246">
    <property type="term" value="F:mitochondrial transcription factor activity"/>
    <property type="evidence" value="ECO:0007669"/>
    <property type="project" value="TreeGrafter"/>
</dbReference>
<proteinExistence type="inferred from homology"/>
<accession>A0AAW0E052</accession>
<evidence type="ECO:0000256" key="4">
    <source>
        <dbReference type="ARBA" id="ARBA00022691"/>
    </source>
</evidence>
<dbReference type="Gene3D" id="1.10.8.100">
    <property type="entry name" value="Ribosomal RNA adenine dimethylase-like, domain 2"/>
    <property type="match status" value="1"/>
</dbReference>
<evidence type="ECO:0000313" key="8">
    <source>
        <dbReference type="EMBL" id="KAK7057213.1"/>
    </source>
</evidence>
<feature type="non-terminal residue" evidence="8">
    <location>
        <position position="1"/>
    </location>
</feature>
<dbReference type="PANTHER" id="PTHR11727:SF17">
    <property type="entry name" value="DIMETHYLADENOSINE TRANSFERASE 1, MITOCHONDRIAL"/>
    <property type="match status" value="1"/>
</dbReference>
<evidence type="ECO:0000256" key="1">
    <source>
        <dbReference type="ARBA" id="ARBA00004173"/>
    </source>
</evidence>
<dbReference type="AlphaFoldDB" id="A0AAW0E052"/>
<keyword evidence="4 7" id="KW-0949">S-adenosyl-L-methionine</keyword>
<dbReference type="EMBL" id="JAWWNJ010000004">
    <property type="protein sequence ID" value="KAK7057213.1"/>
    <property type="molecule type" value="Genomic_DNA"/>
</dbReference>